<dbReference type="AlphaFoldDB" id="A0A642F433"/>
<dbReference type="GO" id="GO:0016740">
    <property type="term" value="F:transferase activity"/>
    <property type="evidence" value="ECO:0007669"/>
    <property type="project" value="UniProtKB-KW"/>
</dbReference>
<dbReference type="EMBL" id="VWCJ01000003">
    <property type="protein sequence ID" value="KAA5000057.1"/>
    <property type="molecule type" value="Genomic_DNA"/>
</dbReference>
<dbReference type="Proteomes" id="UP000460666">
    <property type="component" value="Unassembled WGS sequence"/>
</dbReference>
<comment type="caution">
    <text evidence="1">The sequence shown here is derived from an EMBL/GenBank/DDBJ whole genome shotgun (WGS) entry which is preliminary data.</text>
</comment>
<protein>
    <submittedName>
        <fullName evidence="1">Glycosyltransferase family 2 protein</fullName>
    </submittedName>
</protein>
<sequence length="313" mass="37091">MSTNKVSVLLLIFNRSDNALKVLEQIKLYHPTTLYIAADGPRKHKKDEAEICDNVRKTICNAINWPCEVRTLFQTENLGCAKAVNNAISWFFTQEEYGIIIEDDIILSPDFFQLCEILLPKYKEDERIMQISAQNRSQKFHTSNEYIFNVMPVIWGWATWRRAWRKMDMQMNAWPNFSKIRIIKTYGLFQGCMMWYYWHYTYKHIETTQSWATRWFFAILANNGMCICPKVNLAINSGIGTTDATHYKKGDKDPYAYLKLGKINWPLKIDCPVKLNKRQLFYDRQDFFRIRMIGINKRIRQLLNFQNNISSIK</sequence>
<accession>A0A642F433</accession>
<reference evidence="1 2" key="1">
    <citation type="journal article" date="2019" name="Nat. Med.">
        <title>A library of human gut bacterial isolates paired with longitudinal multiomics data enables mechanistic microbiome research.</title>
        <authorList>
            <person name="Poyet M."/>
            <person name="Groussin M."/>
            <person name="Gibbons S.M."/>
            <person name="Avila-Pacheco J."/>
            <person name="Jiang X."/>
            <person name="Kearney S.M."/>
            <person name="Perrotta A.R."/>
            <person name="Berdy B."/>
            <person name="Zhao S."/>
            <person name="Lieberman T.D."/>
            <person name="Swanson P.K."/>
            <person name="Smith M."/>
            <person name="Roesemann S."/>
            <person name="Alexander J.E."/>
            <person name="Rich S.A."/>
            <person name="Livny J."/>
            <person name="Vlamakis H."/>
            <person name="Clish C."/>
            <person name="Bullock K."/>
            <person name="Deik A."/>
            <person name="Scott J."/>
            <person name="Pierce K.A."/>
            <person name="Xavier R.J."/>
            <person name="Alm E.J."/>
        </authorList>
    </citation>
    <scope>NUCLEOTIDE SEQUENCE [LARGE SCALE GENOMIC DNA]</scope>
    <source>
        <strain evidence="1 2">BIOML-A46</strain>
    </source>
</reference>
<keyword evidence="1" id="KW-0808">Transferase</keyword>
<dbReference type="SUPFAM" id="SSF53448">
    <property type="entry name" value="Nucleotide-diphospho-sugar transferases"/>
    <property type="match status" value="1"/>
</dbReference>
<dbReference type="RefSeq" id="WP_050443753.1">
    <property type="nucleotide sequence ID" value="NZ_CP098482.1"/>
</dbReference>
<dbReference type="Gene3D" id="3.90.550.10">
    <property type="entry name" value="Spore Coat Polysaccharide Biosynthesis Protein SpsA, Chain A"/>
    <property type="match status" value="1"/>
</dbReference>
<evidence type="ECO:0000313" key="2">
    <source>
        <dbReference type="Proteomes" id="UP000460666"/>
    </source>
</evidence>
<dbReference type="InterPro" id="IPR029044">
    <property type="entry name" value="Nucleotide-diphossugar_trans"/>
</dbReference>
<organism evidence="1 2">
    <name type="scientific">Bacteroides fragilis</name>
    <dbReference type="NCBI Taxonomy" id="817"/>
    <lineage>
        <taxon>Bacteria</taxon>
        <taxon>Pseudomonadati</taxon>
        <taxon>Bacteroidota</taxon>
        <taxon>Bacteroidia</taxon>
        <taxon>Bacteroidales</taxon>
        <taxon>Bacteroidaceae</taxon>
        <taxon>Bacteroides</taxon>
    </lineage>
</organism>
<gene>
    <name evidence="1" type="ORF">F2Z89_07485</name>
</gene>
<proteinExistence type="predicted"/>
<evidence type="ECO:0000313" key="1">
    <source>
        <dbReference type="EMBL" id="KAA5000057.1"/>
    </source>
</evidence>
<name>A0A642F433_BACFG</name>